<evidence type="ECO:0000256" key="6">
    <source>
        <dbReference type="ARBA" id="ARBA00050776"/>
    </source>
</evidence>
<comment type="cofactor">
    <cofactor evidence="1 7">
        <name>pyridoxal 5'-phosphate</name>
        <dbReference type="ChEBI" id="CHEBI:597326"/>
    </cofactor>
</comment>
<dbReference type="CDD" id="cd06453">
    <property type="entry name" value="SufS_like"/>
    <property type="match status" value="1"/>
</dbReference>
<dbReference type="InterPro" id="IPR000192">
    <property type="entry name" value="Aminotrans_V_dom"/>
</dbReference>
<dbReference type="InterPro" id="IPR015424">
    <property type="entry name" value="PyrdxlP-dep_Trfase"/>
</dbReference>
<evidence type="ECO:0000256" key="4">
    <source>
        <dbReference type="ARBA" id="ARBA00022679"/>
    </source>
</evidence>
<dbReference type="Pfam" id="PF00266">
    <property type="entry name" value="Aminotran_5"/>
    <property type="match status" value="2"/>
</dbReference>
<comment type="similarity">
    <text evidence="2 8">Belongs to the class-V pyridoxal-phosphate-dependent aminotransferase family. Csd subfamily.</text>
</comment>
<evidence type="ECO:0000313" key="11">
    <source>
        <dbReference type="Proteomes" id="UP000326546"/>
    </source>
</evidence>
<sequence>MTTDRSTADLTAGLAFSAQELAAVRADFPLLARRVRDDRPLVYLDSGATSQKPRVVLDAEREFYEQHNAAVHRGAHQLAEEATEAFEGARASVASFLGSAADEVVFTKNGTEGLNLLAYAFSNAAAPGALDGTDPQWAERLRLGPGDEIVVTEMEHHANLVPWQELCRRTGATLRWIGVTDDGHLQDPEGVVGEATRVVALTHVSNVLGTLNDLGPDSPVIRAAQAVGALVFVDACQSAPHLDIRAITSAGSGVDALVFTGHKTLGPSGVGVLWARRGLLEAMPPFLTGGSMIEIVRMEGSTWAPPPAKFEAGVPMAAQAVGLAAALDYLTALGLDRVHAHDQALMRHTLQTLAQRPWVRVLGPSATADRVGAVSFVVDGVHPHDVGQILDDSGIAVRTGHHCAWPLHRRLRVPASTRASFGVYTTTEEIDQFAQALDRVPQIFGMEASA</sequence>
<evidence type="ECO:0000313" key="10">
    <source>
        <dbReference type="EMBL" id="QFG68731.1"/>
    </source>
</evidence>
<protein>
    <recommendedName>
        <fullName evidence="3 8">Cysteine desulfurase</fullName>
        <ecNumber evidence="3 8">2.8.1.7</ecNumber>
    </recommendedName>
</protein>
<dbReference type="InterPro" id="IPR010970">
    <property type="entry name" value="Cys_dSase_SufS"/>
</dbReference>
<dbReference type="Proteomes" id="UP000326546">
    <property type="component" value="Chromosome"/>
</dbReference>
<dbReference type="GO" id="GO:0031071">
    <property type="term" value="F:cysteine desulfurase activity"/>
    <property type="evidence" value="ECO:0007669"/>
    <property type="project" value="UniProtKB-UniRule"/>
</dbReference>
<keyword evidence="4 8" id="KW-0808">Transferase</keyword>
<dbReference type="SUPFAM" id="SSF53383">
    <property type="entry name" value="PLP-dependent transferases"/>
    <property type="match status" value="1"/>
</dbReference>
<dbReference type="EMBL" id="CP044427">
    <property type="protein sequence ID" value="QFG68731.1"/>
    <property type="molecule type" value="Genomic_DNA"/>
</dbReference>
<evidence type="ECO:0000256" key="7">
    <source>
        <dbReference type="RuleBase" id="RU004504"/>
    </source>
</evidence>
<dbReference type="InterPro" id="IPR015421">
    <property type="entry name" value="PyrdxlP-dep_Trfase_major"/>
</dbReference>
<evidence type="ECO:0000256" key="5">
    <source>
        <dbReference type="ARBA" id="ARBA00022898"/>
    </source>
</evidence>
<feature type="domain" description="Aminotransferase class V" evidence="9">
    <location>
        <begin position="141"/>
        <end position="433"/>
    </location>
</feature>
<dbReference type="Gene3D" id="3.40.640.10">
    <property type="entry name" value="Type I PLP-dependent aspartate aminotransferase-like (Major domain)"/>
    <property type="match status" value="1"/>
</dbReference>
<dbReference type="EC" id="2.8.1.7" evidence="3 8"/>
<evidence type="ECO:0000256" key="3">
    <source>
        <dbReference type="ARBA" id="ARBA00012239"/>
    </source>
</evidence>
<dbReference type="RefSeq" id="WP_158061117.1">
    <property type="nucleotide sequence ID" value="NZ_CP044427.1"/>
</dbReference>
<dbReference type="OrthoDB" id="9804366at2"/>
<dbReference type="PANTHER" id="PTHR43586">
    <property type="entry name" value="CYSTEINE DESULFURASE"/>
    <property type="match status" value="1"/>
</dbReference>
<dbReference type="GO" id="GO:0030170">
    <property type="term" value="F:pyridoxal phosphate binding"/>
    <property type="evidence" value="ECO:0007669"/>
    <property type="project" value="UniProtKB-UniRule"/>
</dbReference>
<reference evidence="10 11" key="1">
    <citation type="submission" date="2019-09" db="EMBL/GenBank/DDBJ databases">
        <title>Serinicoccus pratensis sp. nov., isolated from meadow soil.</title>
        <authorList>
            <person name="Zhang W."/>
        </authorList>
    </citation>
    <scope>NUCLEOTIDE SEQUENCE [LARGE SCALE GENOMIC DNA]</scope>
    <source>
        <strain evidence="10 11">W204</strain>
    </source>
</reference>
<evidence type="ECO:0000256" key="1">
    <source>
        <dbReference type="ARBA" id="ARBA00001933"/>
    </source>
</evidence>
<dbReference type="PROSITE" id="PS00595">
    <property type="entry name" value="AA_TRANSFER_CLASS_5"/>
    <property type="match status" value="1"/>
</dbReference>
<comment type="catalytic activity">
    <reaction evidence="6 8">
        <text>(sulfur carrier)-H + L-cysteine = (sulfur carrier)-SH + L-alanine</text>
        <dbReference type="Rhea" id="RHEA:43892"/>
        <dbReference type="Rhea" id="RHEA-COMP:14737"/>
        <dbReference type="Rhea" id="RHEA-COMP:14739"/>
        <dbReference type="ChEBI" id="CHEBI:29917"/>
        <dbReference type="ChEBI" id="CHEBI:35235"/>
        <dbReference type="ChEBI" id="CHEBI:57972"/>
        <dbReference type="ChEBI" id="CHEBI:64428"/>
        <dbReference type="EC" id="2.8.1.7"/>
    </reaction>
</comment>
<dbReference type="KEGG" id="serw:FY030_08385"/>
<accession>A0A5J6V6B9</accession>
<evidence type="ECO:0000259" key="9">
    <source>
        <dbReference type="Pfam" id="PF00266"/>
    </source>
</evidence>
<dbReference type="AlphaFoldDB" id="A0A5J6V6B9"/>
<dbReference type="PANTHER" id="PTHR43586:SF8">
    <property type="entry name" value="CYSTEINE DESULFURASE 1, CHLOROPLASTIC"/>
    <property type="match status" value="1"/>
</dbReference>
<dbReference type="InterPro" id="IPR020578">
    <property type="entry name" value="Aminotrans_V_PyrdxlP_BS"/>
</dbReference>
<dbReference type="Gene3D" id="3.90.1150.10">
    <property type="entry name" value="Aspartate Aminotransferase, domain 1"/>
    <property type="match status" value="1"/>
</dbReference>
<name>A0A5J6V6B9_9MICO</name>
<proteinExistence type="inferred from homology"/>
<dbReference type="NCBIfam" id="TIGR01979">
    <property type="entry name" value="sufS"/>
    <property type="match status" value="1"/>
</dbReference>
<gene>
    <name evidence="10" type="primary">sufS</name>
    <name evidence="10" type="ORF">FY030_08385</name>
</gene>
<evidence type="ECO:0000256" key="8">
    <source>
        <dbReference type="RuleBase" id="RU004506"/>
    </source>
</evidence>
<keyword evidence="5 8" id="KW-0663">Pyridoxal phosphate</keyword>
<dbReference type="GO" id="GO:0006534">
    <property type="term" value="P:cysteine metabolic process"/>
    <property type="evidence" value="ECO:0007669"/>
    <property type="project" value="UniProtKB-UniRule"/>
</dbReference>
<dbReference type="InterPro" id="IPR015422">
    <property type="entry name" value="PyrdxlP-dep_Trfase_small"/>
</dbReference>
<comment type="function">
    <text evidence="8">Catalyzes the removal of elemental sulfur and selenium atoms from L-cysteine, L-cystine, L-selenocysteine, and L-selenocystine to produce L-alanine.</text>
</comment>
<evidence type="ECO:0000256" key="2">
    <source>
        <dbReference type="ARBA" id="ARBA00010447"/>
    </source>
</evidence>
<feature type="domain" description="Aminotransferase class V" evidence="9">
    <location>
        <begin position="42"/>
        <end position="127"/>
    </location>
</feature>
<keyword evidence="11" id="KW-1185">Reference proteome</keyword>
<organism evidence="10 11">
    <name type="scientific">Ornithinimicrobium pratense</name>
    <dbReference type="NCBI Taxonomy" id="2593973"/>
    <lineage>
        <taxon>Bacteria</taxon>
        <taxon>Bacillati</taxon>
        <taxon>Actinomycetota</taxon>
        <taxon>Actinomycetes</taxon>
        <taxon>Micrococcales</taxon>
        <taxon>Ornithinimicrobiaceae</taxon>
        <taxon>Ornithinimicrobium</taxon>
    </lineage>
</organism>